<dbReference type="EMBL" id="QTTT01000001">
    <property type="protein sequence ID" value="REE95854.1"/>
    <property type="molecule type" value="Genomic_DNA"/>
</dbReference>
<comment type="caution">
    <text evidence="1">The sequence shown here is derived from an EMBL/GenBank/DDBJ whole genome shotgun (WGS) entry which is preliminary data.</text>
</comment>
<protein>
    <submittedName>
        <fullName evidence="1">Polyketide cyclase/dehydrase/lipid transport protein</fullName>
    </submittedName>
</protein>
<dbReference type="Gene3D" id="3.30.530.20">
    <property type="match status" value="1"/>
</dbReference>
<keyword evidence="2" id="KW-1185">Reference proteome</keyword>
<dbReference type="Proteomes" id="UP000256661">
    <property type="component" value="Unassembled WGS sequence"/>
</dbReference>
<dbReference type="CDD" id="cd07812">
    <property type="entry name" value="SRPBCC"/>
    <property type="match status" value="1"/>
</dbReference>
<dbReference type="SUPFAM" id="SSF55961">
    <property type="entry name" value="Bet v1-like"/>
    <property type="match status" value="1"/>
</dbReference>
<organism evidence="1 2">
    <name type="scientific">Thermomonospora umbrina</name>
    <dbReference type="NCBI Taxonomy" id="111806"/>
    <lineage>
        <taxon>Bacteria</taxon>
        <taxon>Bacillati</taxon>
        <taxon>Actinomycetota</taxon>
        <taxon>Actinomycetes</taxon>
        <taxon>Streptosporangiales</taxon>
        <taxon>Thermomonosporaceae</taxon>
        <taxon>Thermomonospora</taxon>
    </lineage>
</organism>
<dbReference type="Pfam" id="PF10604">
    <property type="entry name" value="Polyketide_cyc2"/>
    <property type="match status" value="1"/>
</dbReference>
<dbReference type="InterPro" id="IPR019587">
    <property type="entry name" value="Polyketide_cyclase/dehydratase"/>
</dbReference>
<dbReference type="RefSeq" id="WP_116021592.1">
    <property type="nucleotide sequence ID" value="NZ_QTTT01000001.1"/>
</dbReference>
<dbReference type="OrthoDB" id="3628784at2"/>
<proteinExistence type="predicted"/>
<name>A0A3D9STF6_9ACTN</name>
<evidence type="ECO:0000313" key="1">
    <source>
        <dbReference type="EMBL" id="REE95854.1"/>
    </source>
</evidence>
<dbReference type="AlphaFoldDB" id="A0A3D9STF6"/>
<sequence length="143" mass="16020">MEYEASRAMPAESRIVFDIAADVAAMHRWLPEEITVRSIADDLAEADSRFYDVREDRDGLMRKAPEQLRLEWGSRGRPDYAGWLQVSDQGAGTSEVVVHLSFLADQPAALGSNRARDVTQRLLQHSLDRLAEEVGRRVTQPGA</sequence>
<reference evidence="1 2" key="1">
    <citation type="submission" date="2018-08" db="EMBL/GenBank/DDBJ databases">
        <title>Sequencing the genomes of 1000 actinobacteria strains.</title>
        <authorList>
            <person name="Klenk H.-P."/>
        </authorList>
    </citation>
    <scope>NUCLEOTIDE SEQUENCE [LARGE SCALE GENOMIC DNA]</scope>
    <source>
        <strain evidence="1 2">DSM 43927</strain>
    </source>
</reference>
<evidence type="ECO:0000313" key="2">
    <source>
        <dbReference type="Proteomes" id="UP000256661"/>
    </source>
</evidence>
<dbReference type="InterPro" id="IPR023393">
    <property type="entry name" value="START-like_dom_sf"/>
</dbReference>
<accession>A0A3D9STF6</accession>
<gene>
    <name evidence="1" type="ORF">DFJ69_1268</name>
</gene>